<reference evidence="9" key="1">
    <citation type="journal article" date="2016" name="Nat. Genet.">
        <title>A high-quality carrot genome assembly provides new insights into carotenoid accumulation and asterid genome evolution.</title>
        <authorList>
            <person name="Iorizzo M."/>
            <person name="Ellison S."/>
            <person name="Senalik D."/>
            <person name="Zeng P."/>
            <person name="Satapoomin P."/>
            <person name="Huang J."/>
            <person name="Bowman M."/>
            <person name="Iovene M."/>
            <person name="Sanseverino W."/>
            <person name="Cavagnaro P."/>
            <person name="Yildiz M."/>
            <person name="Macko-Podgorni A."/>
            <person name="Moranska E."/>
            <person name="Grzebelus E."/>
            <person name="Grzebelus D."/>
            <person name="Ashrafi H."/>
            <person name="Zheng Z."/>
            <person name="Cheng S."/>
            <person name="Spooner D."/>
            <person name="Van Deynze A."/>
            <person name="Simon P."/>
        </authorList>
    </citation>
    <scope>NUCLEOTIDE SEQUENCE</scope>
    <source>
        <tissue evidence="9">Leaf</tissue>
    </source>
</reference>
<keyword evidence="5" id="KW-0414">Isoprene biosynthesis</keyword>
<sequence>MNAKSKKLSVLMFPWLAHGHLSPFLELGRKLSKRNFSVHLCSTPANLSSIRKRMGEESSIQLVQLDLPSLPNLPPCWHTTNGLPPHLMDTLKSAFDMAKPGFSKILETVKPDLLIYDFLRPWPAQAAVDLRIPAVQFIATSATMTSFMLHTFKYPSIDYPFSTIFYREYEKAQVSRSGECDELHKAIESLEMSDTVILIKGIKEMEGNFSDYLSTMSGKKIVHVGALVQDPIRKDDSDIIQWLNKKKKYSTIFISFGSEYFLSEEDFKELAHGLMLSNVNFIWVVRFPVGEIIRVEDKLPAGFHKKVGARGLIVEGWAPQANILGHSSIGGFVSHCGWNSVNESMYFGVPIIAMPMHLDQPINARLVKDFGTGIEVLRDENGRVKREKIASVIKQVVATRNGRIMRKKAKELGASIRQKGDEEIDEVVKELMQLSLFKKAEIEIDEVVRELSRP</sequence>
<dbReference type="InterPro" id="IPR035595">
    <property type="entry name" value="UDP_glycos_trans_CS"/>
</dbReference>
<evidence type="ECO:0000256" key="2">
    <source>
        <dbReference type="ARBA" id="ARBA00009995"/>
    </source>
</evidence>
<evidence type="ECO:0000256" key="6">
    <source>
        <dbReference type="RuleBase" id="RU003718"/>
    </source>
</evidence>
<evidence type="ECO:0000259" key="8">
    <source>
        <dbReference type="Pfam" id="PF26168"/>
    </source>
</evidence>
<dbReference type="AlphaFoldDB" id="A0AAF0XSH1"/>
<comment type="similarity">
    <text evidence="2 6">Belongs to the UDP-glycosyltransferase family.</text>
</comment>
<dbReference type="EC" id="2.4.1.-" evidence="7"/>
<keyword evidence="3 6" id="KW-0328">Glycosyltransferase</keyword>
<evidence type="ECO:0000313" key="10">
    <source>
        <dbReference type="Proteomes" id="UP000077755"/>
    </source>
</evidence>
<dbReference type="CDD" id="cd03784">
    <property type="entry name" value="GT1_Gtf-like"/>
    <property type="match status" value="1"/>
</dbReference>
<dbReference type="PANTHER" id="PTHR48044">
    <property type="entry name" value="GLYCOSYLTRANSFERASE"/>
    <property type="match status" value="1"/>
</dbReference>
<accession>A0AAF0XSH1</accession>
<dbReference type="GO" id="GO:0016138">
    <property type="term" value="P:glycoside biosynthetic process"/>
    <property type="evidence" value="ECO:0007669"/>
    <property type="project" value="UniProtKB-ARBA"/>
</dbReference>
<gene>
    <name evidence="9" type="ORF">DCAR_0832983</name>
</gene>
<dbReference type="GO" id="GO:0008299">
    <property type="term" value="P:isoprenoid biosynthetic process"/>
    <property type="evidence" value="ECO:0007669"/>
    <property type="project" value="UniProtKB-KW"/>
</dbReference>
<evidence type="ECO:0000256" key="4">
    <source>
        <dbReference type="ARBA" id="ARBA00022679"/>
    </source>
</evidence>
<dbReference type="InterPro" id="IPR002213">
    <property type="entry name" value="UDP_glucos_trans"/>
</dbReference>
<evidence type="ECO:0000256" key="7">
    <source>
        <dbReference type="RuleBase" id="RU362057"/>
    </source>
</evidence>
<dbReference type="Pfam" id="PF26168">
    <property type="entry name" value="Glyco_transf_N"/>
    <property type="match status" value="1"/>
</dbReference>
<keyword evidence="4 6" id="KW-0808">Transferase</keyword>
<dbReference type="SUPFAM" id="SSF53756">
    <property type="entry name" value="UDP-Glycosyltransferase/glycogen phosphorylase"/>
    <property type="match status" value="1"/>
</dbReference>
<evidence type="ECO:0000313" key="9">
    <source>
        <dbReference type="EMBL" id="WOH13473.1"/>
    </source>
</evidence>
<evidence type="ECO:0000256" key="1">
    <source>
        <dbReference type="ARBA" id="ARBA00004721"/>
    </source>
</evidence>
<protein>
    <recommendedName>
        <fullName evidence="7">Glycosyltransferase</fullName>
        <ecNumber evidence="7">2.4.1.-</ecNumber>
    </recommendedName>
</protein>
<proteinExistence type="inferred from homology"/>
<reference evidence="9" key="2">
    <citation type="submission" date="2022-03" db="EMBL/GenBank/DDBJ databases">
        <title>Draft title - Genomic analysis of global carrot germplasm unveils the trajectory of domestication and the origin of high carotenoid orange carrot.</title>
        <authorList>
            <person name="Iorizzo M."/>
            <person name="Ellison S."/>
            <person name="Senalik D."/>
            <person name="Macko-Podgorni A."/>
            <person name="Grzebelus D."/>
            <person name="Bostan H."/>
            <person name="Rolling W."/>
            <person name="Curaba J."/>
            <person name="Simon P."/>
        </authorList>
    </citation>
    <scope>NUCLEOTIDE SEQUENCE</scope>
    <source>
        <tissue evidence="9">Leaf</tissue>
    </source>
</reference>
<keyword evidence="10" id="KW-1185">Reference proteome</keyword>
<evidence type="ECO:0000256" key="5">
    <source>
        <dbReference type="ARBA" id="ARBA00023229"/>
    </source>
</evidence>
<dbReference type="GO" id="GO:0008194">
    <property type="term" value="F:UDP-glycosyltransferase activity"/>
    <property type="evidence" value="ECO:0007669"/>
    <property type="project" value="InterPro"/>
</dbReference>
<dbReference type="InterPro" id="IPR058980">
    <property type="entry name" value="Glyco_transf_N"/>
</dbReference>
<dbReference type="Gene3D" id="3.40.50.2000">
    <property type="entry name" value="Glycogen Phosphorylase B"/>
    <property type="match status" value="2"/>
</dbReference>
<dbReference type="Pfam" id="PF00201">
    <property type="entry name" value="UDPGT"/>
    <property type="match status" value="1"/>
</dbReference>
<dbReference type="FunFam" id="3.40.50.2000:FF:000060">
    <property type="entry name" value="Glycosyltransferase"/>
    <property type="match status" value="1"/>
</dbReference>
<name>A0AAF0XSH1_DAUCS</name>
<dbReference type="Proteomes" id="UP000077755">
    <property type="component" value="Chromosome 8"/>
</dbReference>
<organism evidence="9 10">
    <name type="scientific">Daucus carota subsp. sativus</name>
    <name type="common">Carrot</name>
    <dbReference type="NCBI Taxonomy" id="79200"/>
    <lineage>
        <taxon>Eukaryota</taxon>
        <taxon>Viridiplantae</taxon>
        <taxon>Streptophyta</taxon>
        <taxon>Embryophyta</taxon>
        <taxon>Tracheophyta</taxon>
        <taxon>Spermatophyta</taxon>
        <taxon>Magnoliopsida</taxon>
        <taxon>eudicotyledons</taxon>
        <taxon>Gunneridae</taxon>
        <taxon>Pentapetalae</taxon>
        <taxon>asterids</taxon>
        <taxon>campanulids</taxon>
        <taxon>Apiales</taxon>
        <taxon>Apiaceae</taxon>
        <taxon>Apioideae</taxon>
        <taxon>Scandiceae</taxon>
        <taxon>Daucinae</taxon>
        <taxon>Daucus</taxon>
        <taxon>Daucus sect. Daucus</taxon>
    </lineage>
</organism>
<comment type="pathway">
    <text evidence="1">Secondary metabolite biosynthesis; terpenoid biosynthesis.</text>
</comment>
<dbReference type="PROSITE" id="PS00375">
    <property type="entry name" value="UDPGT"/>
    <property type="match status" value="1"/>
</dbReference>
<evidence type="ECO:0000256" key="3">
    <source>
        <dbReference type="ARBA" id="ARBA00022676"/>
    </source>
</evidence>
<dbReference type="EMBL" id="CP093350">
    <property type="protein sequence ID" value="WOH13473.1"/>
    <property type="molecule type" value="Genomic_DNA"/>
</dbReference>
<dbReference type="PANTHER" id="PTHR48044:SF39">
    <property type="entry name" value="GLYCOSYLTRANSFERASE"/>
    <property type="match status" value="1"/>
</dbReference>
<feature type="domain" description="Glycosyltransferase N-terminal" evidence="8">
    <location>
        <begin position="7"/>
        <end position="227"/>
    </location>
</feature>